<evidence type="ECO:0000313" key="2">
    <source>
        <dbReference type="EMBL" id="KAH9363178.1"/>
    </source>
</evidence>
<comment type="caution">
    <text evidence="2">The sequence shown here is derived from an EMBL/GenBank/DDBJ whole genome shotgun (WGS) entry which is preliminary data.</text>
</comment>
<protein>
    <submittedName>
        <fullName evidence="2">Uncharacterized protein</fullName>
    </submittedName>
</protein>
<dbReference type="Proteomes" id="UP000821853">
    <property type="component" value="Chromosome 1"/>
</dbReference>
<gene>
    <name evidence="2" type="ORF">HPB48_011854</name>
</gene>
<sequence>MAPSASGDDRRLDRQECAHVGGLRARAKVGGLPGSQCARAAGEPRQCGRGAARKRRRTWSARGASGRALAGARGGAPPPEAGLRLGGGGVVPSPVGAFPPRGPRGGSPMGGAWARSACGLTKADPRRFGGVKSGPMAGLKEEPLAPLRAAAWMQPAMLDQTSTGSATSRGPTRLVEFRQSSSKVPAERHIEAGGPTRICTPSIRSLAVNCSGRTKRSDALPRVRARGRERSEMQSVRGKEDGICISVMRAAGETLAHPSPLFNRRYFAEWEIRPSPNVRVKARRAAAGNRL</sequence>
<evidence type="ECO:0000256" key="1">
    <source>
        <dbReference type="SAM" id="MobiDB-lite"/>
    </source>
</evidence>
<accession>A0A9J6FJC4</accession>
<dbReference type="AlphaFoldDB" id="A0A9J6FJC4"/>
<feature type="compositionally biased region" description="Low complexity" evidence="1">
    <location>
        <begin position="60"/>
        <end position="71"/>
    </location>
</feature>
<dbReference type="VEuPathDB" id="VectorBase:HLOH_060458"/>
<reference evidence="2 3" key="1">
    <citation type="journal article" date="2020" name="Cell">
        <title>Large-Scale Comparative Analyses of Tick Genomes Elucidate Their Genetic Diversity and Vector Capacities.</title>
        <authorList>
            <consortium name="Tick Genome and Microbiome Consortium (TIGMIC)"/>
            <person name="Jia N."/>
            <person name="Wang J."/>
            <person name="Shi W."/>
            <person name="Du L."/>
            <person name="Sun Y."/>
            <person name="Zhan W."/>
            <person name="Jiang J.F."/>
            <person name="Wang Q."/>
            <person name="Zhang B."/>
            <person name="Ji P."/>
            <person name="Bell-Sakyi L."/>
            <person name="Cui X.M."/>
            <person name="Yuan T.T."/>
            <person name="Jiang B.G."/>
            <person name="Yang W.F."/>
            <person name="Lam T.T."/>
            <person name="Chang Q.C."/>
            <person name="Ding S.J."/>
            <person name="Wang X.J."/>
            <person name="Zhu J.G."/>
            <person name="Ruan X.D."/>
            <person name="Zhao L."/>
            <person name="Wei J.T."/>
            <person name="Ye R.Z."/>
            <person name="Que T.C."/>
            <person name="Du C.H."/>
            <person name="Zhou Y.H."/>
            <person name="Cheng J.X."/>
            <person name="Dai P.F."/>
            <person name="Guo W.B."/>
            <person name="Han X.H."/>
            <person name="Huang E.J."/>
            <person name="Li L.F."/>
            <person name="Wei W."/>
            <person name="Gao Y.C."/>
            <person name="Liu J.Z."/>
            <person name="Shao H.Z."/>
            <person name="Wang X."/>
            <person name="Wang C.C."/>
            <person name="Yang T.C."/>
            <person name="Huo Q.B."/>
            <person name="Li W."/>
            <person name="Chen H.Y."/>
            <person name="Chen S.E."/>
            <person name="Zhou L.G."/>
            <person name="Ni X.B."/>
            <person name="Tian J.H."/>
            <person name="Sheng Y."/>
            <person name="Liu T."/>
            <person name="Pan Y.S."/>
            <person name="Xia L.Y."/>
            <person name="Li J."/>
            <person name="Zhao F."/>
            <person name="Cao W.C."/>
        </authorList>
    </citation>
    <scope>NUCLEOTIDE SEQUENCE [LARGE SCALE GENOMIC DNA]</scope>
    <source>
        <strain evidence="2">HaeL-2018</strain>
    </source>
</reference>
<organism evidence="2 3">
    <name type="scientific">Haemaphysalis longicornis</name>
    <name type="common">Bush tick</name>
    <dbReference type="NCBI Taxonomy" id="44386"/>
    <lineage>
        <taxon>Eukaryota</taxon>
        <taxon>Metazoa</taxon>
        <taxon>Ecdysozoa</taxon>
        <taxon>Arthropoda</taxon>
        <taxon>Chelicerata</taxon>
        <taxon>Arachnida</taxon>
        <taxon>Acari</taxon>
        <taxon>Parasitiformes</taxon>
        <taxon>Ixodida</taxon>
        <taxon>Ixodoidea</taxon>
        <taxon>Ixodidae</taxon>
        <taxon>Haemaphysalinae</taxon>
        <taxon>Haemaphysalis</taxon>
    </lineage>
</organism>
<feature type="region of interest" description="Disordered" evidence="1">
    <location>
        <begin position="28"/>
        <end position="81"/>
    </location>
</feature>
<name>A0A9J6FJC4_HAELO</name>
<dbReference type="EMBL" id="JABSTR010000001">
    <property type="protein sequence ID" value="KAH9363178.1"/>
    <property type="molecule type" value="Genomic_DNA"/>
</dbReference>
<proteinExistence type="predicted"/>
<keyword evidence="3" id="KW-1185">Reference proteome</keyword>
<evidence type="ECO:0000313" key="3">
    <source>
        <dbReference type="Proteomes" id="UP000821853"/>
    </source>
</evidence>